<dbReference type="AlphaFoldDB" id="A0A2W5EHL0"/>
<reference evidence="1 2" key="1">
    <citation type="submission" date="2017-11" db="EMBL/GenBank/DDBJ databases">
        <title>Infants hospitalized years apart are colonized by the same room-sourced microbial strains.</title>
        <authorList>
            <person name="Brooks B."/>
            <person name="Olm M.R."/>
            <person name="Firek B.A."/>
            <person name="Baker R."/>
            <person name="Thomas B.C."/>
            <person name="Morowitz M.J."/>
            <person name="Banfield J.F."/>
        </authorList>
    </citation>
    <scope>NUCLEOTIDE SEQUENCE [LARGE SCALE GENOMIC DNA]</scope>
    <source>
        <strain evidence="1">S2_009_000_R2_76</strain>
    </source>
</reference>
<evidence type="ECO:0000313" key="2">
    <source>
        <dbReference type="Proteomes" id="UP000249645"/>
    </source>
</evidence>
<accession>A0A2W5EHL0</accession>
<dbReference type="Proteomes" id="UP000249645">
    <property type="component" value="Unassembled WGS sequence"/>
</dbReference>
<comment type="caution">
    <text evidence="1">The sequence shown here is derived from an EMBL/GenBank/DDBJ whole genome shotgun (WGS) entry which is preliminary data.</text>
</comment>
<dbReference type="EMBL" id="QFOI01000348">
    <property type="protein sequence ID" value="PZP43835.1"/>
    <property type="molecule type" value="Genomic_DNA"/>
</dbReference>
<name>A0A2W5EHL0_9SPHI</name>
<evidence type="ECO:0000313" key="1">
    <source>
        <dbReference type="EMBL" id="PZP43835.1"/>
    </source>
</evidence>
<gene>
    <name evidence="1" type="ORF">DI598_15240</name>
</gene>
<sequence>MKQFELLDVDTNRPSKKKIPYPISDKLQKYLERFGREVPMDLQYEDLMHFTFAIPILDSNGKETNWEKVSYDLREWEYISDGLVKMYAILKTEGDLSFANHLEVAQIEFCGFGNSQPFRIRIINKYNANYDHFYVKRADASRIYGLELEHVLSPHRLNYFTYGQTLIEEHIPGIPGDIFVSEILPTMPNPLRFYKEFVKFNERCFVRLLGDMRSYNYVVEMPPDIDGVQYRIRAIDFDQQSYEGRKNLYLPQFFVENTPIVKKVIEHFNQESVAQYQAEERARIVFRIITERYQVKELLDAMIHDELAPKEKIDQLKVELADHFKETKFLRAKTMGQVVKLQLKQNLMTSLLVIQTARQFRGARI</sequence>
<protein>
    <submittedName>
        <fullName evidence="1">Uncharacterized protein</fullName>
    </submittedName>
</protein>
<organism evidence="1 2">
    <name type="scientific">Pseudopedobacter saltans</name>
    <dbReference type="NCBI Taxonomy" id="151895"/>
    <lineage>
        <taxon>Bacteria</taxon>
        <taxon>Pseudomonadati</taxon>
        <taxon>Bacteroidota</taxon>
        <taxon>Sphingobacteriia</taxon>
        <taxon>Sphingobacteriales</taxon>
        <taxon>Sphingobacteriaceae</taxon>
        <taxon>Pseudopedobacter</taxon>
    </lineage>
</organism>
<proteinExistence type="predicted"/>